<evidence type="ECO:0000313" key="2">
    <source>
        <dbReference type="EMBL" id="RBP45184.1"/>
    </source>
</evidence>
<keyword evidence="3" id="KW-1185">Reference proteome</keyword>
<dbReference type="Proteomes" id="UP000253426">
    <property type="component" value="Unassembled WGS sequence"/>
</dbReference>
<evidence type="ECO:0000256" key="1">
    <source>
        <dbReference type="SAM" id="MobiDB-lite"/>
    </source>
</evidence>
<protein>
    <submittedName>
        <fullName evidence="2">Uncharacterized protein</fullName>
    </submittedName>
</protein>
<dbReference type="RefSeq" id="WP_147263341.1">
    <property type="nucleotide sequence ID" value="NZ_QNRR01000003.1"/>
</dbReference>
<sequence>MSETPADSSSRSETAANPNAPLPPLPELHGGMLNNETLAQLFEDYSHCTTVTEIIPKHAAQSHVPEQSHLTLASAQELLRTGSVRALQVRYHFDGGEWWDTIMTLPEGFRLVRIRHDFGQA</sequence>
<evidence type="ECO:0000313" key="3">
    <source>
        <dbReference type="Proteomes" id="UP000253426"/>
    </source>
</evidence>
<organism evidence="2 3">
    <name type="scientific">Roseimicrobium gellanilyticum</name>
    <dbReference type="NCBI Taxonomy" id="748857"/>
    <lineage>
        <taxon>Bacteria</taxon>
        <taxon>Pseudomonadati</taxon>
        <taxon>Verrucomicrobiota</taxon>
        <taxon>Verrucomicrobiia</taxon>
        <taxon>Verrucomicrobiales</taxon>
        <taxon>Verrucomicrobiaceae</taxon>
        <taxon>Roseimicrobium</taxon>
    </lineage>
</organism>
<feature type="compositionally biased region" description="Polar residues" evidence="1">
    <location>
        <begin position="1"/>
        <end position="14"/>
    </location>
</feature>
<proteinExistence type="predicted"/>
<reference evidence="2 3" key="1">
    <citation type="submission" date="2018-06" db="EMBL/GenBank/DDBJ databases">
        <title>Genomic Encyclopedia of Type Strains, Phase IV (KMG-IV): sequencing the most valuable type-strain genomes for metagenomic binning, comparative biology and taxonomic classification.</title>
        <authorList>
            <person name="Goeker M."/>
        </authorList>
    </citation>
    <scope>NUCLEOTIDE SEQUENCE [LARGE SCALE GENOMIC DNA]</scope>
    <source>
        <strain evidence="2 3">DSM 25532</strain>
    </source>
</reference>
<comment type="caution">
    <text evidence="2">The sequence shown here is derived from an EMBL/GenBank/DDBJ whole genome shotgun (WGS) entry which is preliminary data.</text>
</comment>
<name>A0A366HPZ4_9BACT</name>
<gene>
    <name evidence="2" type="ORF">DES53_103181</name>
</gene>
<accession>A0A366HPZ4</accession>
<dbReference type="OrthoDB" id="197646at2"/>
<dbReference type="EMBL" id="QNRR01000003">
    <property type="protein sequence ID" value="RBP45184.1"/>
    <property type="molecule type" value="Genomic_DNA"/>
</dbReference>
<dbReference type="AlphaFoldDB" id="A0A366HPZ4"/>
<feature type="region of interest" description="Disordered" evidence="1">
    <location>
        <begin position="1"/>
        <end position="31"/>
    </location>
</feature>